<evidence type="ECO:0008006" key="3">
    <source>
        <dbReference type="Google" id="ProtNLM"/>
    </source>
</evidence>
<dbReference type="AlphaFoldDB" id="A0A1I4A0L3"/>
<sequence length="174" mass="20098">MEHRKKLSLPVVSLSAEYLVIGHLLRRNILTYKAPPNNQGYDLLCTHPDPAHATKTLRVQVKSRYQTDCDRSFPVRRDSFRHFDYLVAVFLNVGLFFCPLDEADDPKNYKGDVEFVVLPNHVALDMLRAVQSGFSKVHLPKAGMECYRNDEGFELIARDLRVDYPSRMTTRKSR</sequence>
<dbReference type="GO" id="GO:0003676">
    <property type="term" value="F:nucleic acid binding"/>
    <property type="evidence" value="ECO:0007669"/>
    <property type="project" value="InterPro"/>
</dbReference>
<dbReference type="InterPro" id="IPR011856">
    <property type="entry name" value="tRNA_endonuc-like_dom_sf"/>
</dbReference>
<dbReference type="Gene3D" id="3.40.1350.10">
    <property type="match status" value="1"/>
</dbReference>
<evidence type="ECO:0000313" key="1">
    <source>
        <dbReference type="EMBL" id="SFK49416.1"/>
    </source>
</evidence>
<dbReference type="STRING" id="52560.SAMN04488082_12826"/>
<protein>
    <recommendedName>
        <fullName evidence="3">PD(D/E)XK endonuclease domain-containing protein</fullName>
    </recommendedName>
</protein>
<organism evidence="1 2">
    <name type="scientific">Desulfomicrobium apsheronum</name>
    <dbReference type="NCBI Taxonomy" id="52560"/>
    <lineage>
        <taxon>Bacteria</taxon>
        <taxon>Pseudomonadati</taxon>
        <taxon>Thermodesulfobacteriota</taxon>
        <taxon>Desulfovibrionia</taxon>
        <taxon>Desulfovibrionales</taxon>
        <taxon>Desulfomicrobiaceae</taxon>
        <taxon>Desulfomicrobium</taxon>
    </lineage>
</organism>
<name>A0A1I4A0L3_9BACT</name>
<dbReference type="Proteomes" id="UP000198635">
    <property type="component" value="Unassembled WGS sequence"/>
</dbReference>
<dbReference type="EMBL" id="FORX01000028">
    <property type="protein sequence ID" value="SFK49416.1"/>
    <property type="molecule type" value="Genomic_DNA"/>
</dbReference>
<reference evidence="2" key="1">
    <citation type="submission" date="2016-10" db="EMBL/GenBank/DDBJ databases">
        <authorList>
            <person name="Varghese N."/>
            <person name="Submissions S."/>
        </authorList>
    </citation>
    <scope>NUCLEOTIDE SEQUENCE [LARGE SCALE GENOMIC DNA]</scope>
    <source>
        <strain evidence="2">DSM 5918</strain>
    </source>
</reference>
<proteinExistence type="predicted"/>
<accession>A0A1I4A0L3</accession>
<gene>
    <name evidence="1" type="ORF">SAMN04488082_12826</name>
</gene>
<keyword evidence="2" id="KW-1185">Reference proteome</keyword>
<evidence type="ECO:0000313" key="2">
    <source>
        <dbReference type="Proteomes" id="UP000198635"/>
    </source>
</evidence>